<dbReference type="Proteomes" id="UP000242367">
    <property type="component" value="Unassembled WGS sequence"/>
</dbReference>
<evidence type="ECO:0000313" key="2">
    <source>
        <dbReference type="Proteomes" id="UP000242367"/>
    </source>
</evidence>
<protein>
    <recommendedName>
        <fullName evidence="3">DUF559 domain-containing protein</fullName>
    </recommendedName>
</protein>
<dbReference type="AlphaFoldDB" id="A0A2P4UEE1"/>
<organism evidence="1 2">
    <name type="scientific">Actinomadura rubteroloni</name>
    <dbReference type="NCBI Taxonomy" id="1926885"/>
    <lineage>
        <taxon>Bacteria</taxon>
        <taxon>Bacillati</taxon>
        <taxon>Actinomycetota</taxon>
        <taxon>Actinomycetes</taxon>
        <taxon>Streptosporangiales</taxon>
        <taxon>Thermomonosporaceae</taxon>
        <taxon>Actinomadura</taxon>
    </lineage>
</organism>
<evidence type="ECO:0008006" key="3">
    <source>
        <dbReference type="Google" id="ProtNLM"/>
    </source>
</evidence>
<gene>
    <name evidence="1" type="ORF">BTM25_45720</name>
</gene>
<dbReference type="Gene3D" id="3.40.960.10">
    <property type="entry name" value="VSR Endonuclease"/>
    <property type="match status" value="1"/>
</dbReference>
<comment type="caution">
    <text evidence="1">The sequence shown here is derived from an EMBL/GenBank/DDBJ whole genome shotgun (WGS) entry which is preliminary data.</text>
</comment>
<keyword evidence="2" id="KW-1185">Reference proteome</keyword>
<name>A0A2P4UEE1_9ACTN</name>
<evidence type="ECO:0000313" key="1">
    <source>
        <dbReference type="EMBL" id="POM23419.1"/>
    </source>
</evidence>
<reference evidence="1 2" key="1">
    <citation type="journal article" date="2017" name="Chemistry">
        <title>Isolation, Biosynthesis and Chemical Modifications of Rubterolones A-F: Rare Tropolone Alkaloids from Actinomadura sp. 5-2.</title>
        <authorList>
            <person name="Guo H."/>
            <person name="Benndorf R."/>
            <person name="Leichnitz D."/>
            <person name="Klassen J.L."/>
            <person name="Vollmers J."/>
            <person name="Gorls H."/>
            <person name="Steinacker M."/>
            <person name="Weigel C."/>
            <person name="Dahse H.M."/>
            <person name="Kaster A.K."/>
            <person name="de Beer Z.W."/>
            <person name="Poulsen M."/>
            <person name="Beemelmanns C."/>
        </authorList>
    </citation>
    <scope>NUCLEOTIDE SEQUENCE [LARGE SCALE GENOMIC DNA]</scope>
    <source>
        <strain evidence="1 2">5-2</strain>
    </source>
</reference>
<dbReference type="EMBL" id="MTBP01000003">
    <property type="protein sequence ID" value="POM23419.1"/>
    <property type="molecule type" value="Genomic_DNA"/>
</dbReference>
<accession>A0A2P4UEE1</accession>
<proteinExistence type="predicted"/>
<sequence length="290" mass="32082">MLVDMDEETMARTATSGDAAADSLRARAATVTRTHGPSAAVARRTAARLWGLDVLPPGTDEMTCPVDVIVGPDPDRRVHDPERVELPAAHVAERGGVRLTSPARTALDCARWLPRAEAVAALDQFLRRGMTVDALRTMARTLRGYHGNDRLRAVLRAGDPGAQSPGESRTRMTLIEAGLPPPTTQIPVPGPRGDPLYIDLGYERFQVGVEYDGERHHTGRRARERDGNRCNWLRNTCGWELIIVTKDIRRTPAPYVEAVLTALLTRGWTPTDAEMARITSRINHLHRLFR</sequence>